<evidence type="ECO:0000313" key="2">
    <source>
        <dbReference type="EMBL" id="CAK7915258.1"/>
    </source>
</evidence>
<feature type="compositionally biased region" description="Low complexity" evidence="1">
    <location>
        <begin position="51"/>
        <end position="63"/>
    </location>
</feature>
<reference evidence="2" key="1">
    <citation type="submission" date="2024-01" db="EMBL/GenBank/DDBJ databases">
        <authorList>
            <person name="Webb A."/>
        </authorList>
    </citation>
    <scope>NUCLEOTIDE SEQUENCE</scope>
    <source>
        <strain evidence="2">Pm1</strain>
    </source>
</reference>
<gene>
    <name evidence="2" type="ORF">PM001_LOCUS5147</name>
</gene>
<feature type="compositionally biased region" description="Polar residues" evidence="1">
    <location>
        <begin position="24"/>
        <end position="42"/>
    </location>
</feature>
<evidence type="ECO:0000256" key="1">
    <source>
        <dbReference type="SAM" id="MobiDB-lite"/>
    </source>
</evidence>
<name>A0AAV1TEW6_9STRA</name>
<feature type="compositionally biased region" description="Basic and acidic residues" evidence="1">
    <location>
        <begin position="174"/>
        <end position="184"/>
    </location>
</feature>
<comment type="caution">
    <text evidence="2">The sequence shown here is derived from an EMBL/GenBank/DDBJ whole genome shotgun (WGS) entry which is preliminary data.</text>
</comment>
<protein>
    <submittedName>
        <fullName evidence="2">Uncharacterized protein</fullName>
    </submittedName>
</protein>
<evidence type="ECO:0000313" key="3">
    <source>
        <dbReference type="Proteomes" id="UP001162060"/>
    </source>
</evidence>
<feature type="compositionally biased region" description="Low complexity" evidence="1">
    <location>
        <begin position="8"/>
        <end position="21"/>
    </location>
</feature>
<feature type="region of interest" description="Disordered" evidence="1">
    <location>
        <begin position="1"/>
        <end position="94"/>
    </location>
</feature>
<dbReference type="Proteomes" id="UP001162060">
    <property type="component" value="Unassembled WGS sequence"/>
</dbReference>
<dbReference type="AlphaFoldDB" id="A0AAV1TEW6"/>
<dbReference type="EMBL" id="CAKLBY020000042">
    <property type="protein sequence ID" value="CAK7915258.1"/>
    <property type="molecule type" value="Genomic_DNA"/>
</dbReference>
<accession>A0AAV1TEW6</accession>
<organism evidence="2 3">
    <name type="scientific">Peronospora matthiolae</name>
    <dbReference type="NCBI Taxonomy" id="2874970"/>
    <lineage>
        <taxon>Eukaryota</taxon>
        <taxon>Sar</taxon>
        <taxon>Stramenopiles</taxon>
        <taxon>Oomycota</taxon>
        <taxon>Peronosporomycetes</taxon>
        <taxon>Peronosporales</taxon>
        <taxon>Peronosporaceae</taxon>
        <taxon>Peronospora</taxon>
    </lineage>
</organism>
<proteinExistence type="predicted"/>
<sequence>MVPKPKRVATAAARKAAARMRASGDSSSHTSVAGDSSPTAVNSPRGESPRATGTSATSAAGTADRSPDESEIDLSYSGESYDVSDSKATPHASVLPGADTARARLTGSHQRGGIMLEIFGSRDCSDESSPRASPFNDRTRGYGGDAPVHHHERIHSRDRGVTGVSAYADTNQATRDRNVLHHAT</sequence>
<feature type="region of interest" description="Disordered" evidence="1">
    <location>
        <begin position="122"/>
        <end position="184"/>
    </location>
</feature>